<protein>
    <submittedName>
        <fullName evidence="1">Uncharacterized protein</fullName>
    </submittedName>
</protein>
<dbReference type="InterPro" id="IPR049833">
    <property type="entry name" value="KPN01023-like"/>
</dbReference>
<evidence type="ECO:0000313" key="1">
    <source>
        <dbReference type="EMBL" id="AEX06015.1"/>
    </source>
</evidence>
<dbReference type="AlphaFoldDB" id="A0A0H3HC41"/>
<dbReference type="Proteomes" id="UP000007843">
    <property type="component" value="Chromosome"/>
</dbReference>
<accession>A0A0H3HC41</accession>
<gene>
    <name evidence="1" type="ordered locus">KOX_21475</name>
</gene>
<organism evidence="1 2">
    <name type="scientific">Klebsiella michiganensis (strain ATCC 8724 / DSM 4798 / JCM 20051 / NBRC 3318 / NRRL B-199 / KCTC 1686 / BUCSAV 143 / CCM 1901)</name>
    <dbReference type="NCBI Taxonomy" id="1006551"/>
    <lineage>
        <taxon>Bacteria</taxon>
        <taxon>Pseudomonadati</taxon>
        <taxon>Pseudomonadota</taxon>
        <taxon>Gammaproteobacteria</taxon>
        <taxon>Enterobacterales</taxon>
        <taxon>Enterobacteriaceae</taxon>
        <taxon>Klebsiella/Raoultella group</taxon>
        <taxon>Klebsiella</taxon>
    </lineage>
</organism>
<proteinExistence type="predicted"/>
<sequence length="43" mass="5071">MANILLLVFAVFLLLVSLISGFSYFKDRKKQKLSFKSKRMKFN</sequence>
<reference evidence="1 2" key="1">
    <citation type="journal article" date="2012" name="J. Bacteriol.">
        <title>Complete genome sequence of Klebsiella oxytoca KCTC 1686, used in production of 2,3-butanediol.</title>
        <authorList>
            <person name="Shin S.H."/>
            <person name="Kim S."/>
            <person name="Kim J.Y."/>
            <person name="Lee S."/>
            <person name="Um Y."/>
            <person name="Oh M.K."/>
            <person name="Kim Y.R."/>
            <person name="Lee J."/>
            <person name="Yang K.S."/>
        </authorList>
    </citation>
    <scope>NUCLEOTIDE SEQUENCE [LARGE SCALE GENOMIC DNA]</scope>
    <source>
        <strain evidence="2">ATCC 8724 / DSM 4798 / JCM 20051 / NBRC 3318 / NRRL B-199 / KCTC 1686</strain>
    </source>
</reference>
<evidence type="ECO:0000313" key="2">
    <source>
        <dbReference type="Proteomes" id="UP000007843"/>
    </source>
</evidence>
<name>A0A0H3HC41_KLEM8</name>
<dbReference type="HOGENOM" id="CLU_217974_0_0_6"/>
<dbReference type="EMBL" id="CP003218">
    <property type="protein sequence ID" value="AEX06015.1"/>
    <property type="molecule type" value="Genomic_DNA"/>
</dbReference>
<dbReference type="KEGG" id="kox:KOX_21475"/>
<dbReference type="NCBIfam" id="NF033853">
    <property type="entry name" value="KPN_two_small"/>
    <property type="match status" value="1"/>
</dbReference>